<dbReference type="EMBL" id="UINC01090683">
    <property type="protein sequence ID" value="SVC42843.1"/>
    <property type="molecule type" value="Genomic_DNA"/>
</dbReference>
<evidence type="ECO:0000313" key="1">
    <source>
        <dbReference type="EMBL" id="SVC42843.1"/>
    </source>
</evidence>
<accession>A0A382M1S9</accession>
<sequence>MRFVPHWLAIALLIACCAAGQARVYLGNETLAMRGYEMLRGKRVGLLTNPSGVDGRGRSVIDILH</sequence>
<dbReference type="PROSITE" id="PS51257">
    <property type="entry name" value="PROKAR_LIPOPROTEIN"/>
    <property type="match status" value="1"/>
</dbReference>
<gene>
    <name evidence="1" type="ORF">METZ01_LOCUS295697</name>
</gene>
<reference evidence="1" key="1">
    <citation type="submission" date="2018-05" db="EMBL/GenBank/DDBJ databases">
        <authorList>
            <person name="Lanie J.A."/>
            <person name="Ng W.-L."/>
            <person name="Kazmierczak K.M."/>
            <person name="Andrzejewski T.M."/>
            <person name="Davidsen T.M."/>
            <person name="Wayne K.J."/>
            <person name="Tettelin H."/>
            <person name="Glass J.I."/>
            <person name="Rusch D."/>
            <person name="Podicherti R."/>
            <person name="Tsui H.-C.T."/>
            <person name="Winkler M.E."/>
        </authorList>
    </citation>
    <scope>NUCLEOTIDE SEQUENCE</scope>
</reference>
<feature type="non-terminal residue" evidence="1">
    <location>
        <position position="65"/>
    </location>
</feature>
<dbReference type="Gene3D" id="3.40.50.12170">
    <property type="entry name" value="Uncharacterised protein PF07075, DUF1343"/>
    <property type="match status" value="1"/>
</dbReference>
<proteinExistence type="predicted"/>
<organism evidence="1">
    <name type="scientific">marine metagenome</name>
    <dbReference type="NCBI Taxonomy" id="408172"/>
    <lineage>
        <taxon>unclassified sequences</taxon>
        <taxon>metagenomes</taxon>
        <taxon>ecological metagenomes</taxon>
    </lineage>
</organism>
<evidence type="ECO:0008006" key="2">
    <source>
        <dbReference type="Google" id="ProtNLM"/>
    </source>
</evidence>
<dbReference type="AlphaFoldDB" id="A0A382M1S9"/>
<name>A0A382M1S9_9ZZZZ</name>
<protein>
    <recommendedName>
        <fullName evidence="2">DUF1343 domain-containing protein</fullName>
    </recommendedName>
</protein>